<dbReference type="KEGG" id="pfs:PFLU_3170"/>
<dbReference type="EMBL" id="AM181176">
    <property type="protein sequence ID" value="CAY49397.1"/>
    <property type="molecule type" value="Genomic_DNA"/>
</dbReference>
<organism evidence="2">
    <name type="scientific">Pseudomonas fluorescens (strain SBW25)</name>
    <dbReference type="NCBI Taxonomy" id="216595"/>
    <lineage>
        <taxon>Bacteria</taxon>
        <taxon>Pseudomonadati</taxon>
        <taxon>Pseudomonadota</taxon>
        <taxon>Gammaproteobacteria</taxon>
        <taxon>Pseudomonadales</taxon>
        <taxon>Pseudomonadaceae</taxon>
        <taxon>Pseudomonas</taxon>
    </lineage>
</organism>
<name>C3KBR1_PSEFS</name>
<sequence>MSTVALAKSLRDAGRMVGAGVLCIAVPHTAVARYGLVPYALLMSGNHLGPGTEPRLTLH</sequence>
<dbReference type="AlphaFoldDB" id="C3KBR1"/>
<evidence type="ECO:0000313" key="2">
    <source>
        <dbReference type="EMBL" id="CAY49397.1"/>
    </source>
</evidence>
<reference evidence="1" key="2">
    <citation type="submission" date="2023-10" db="EMBL/GenBank/DDBJ databases">
        <authorList>
            <person name="Fortmann-Grote C."/>
        </authorList>
    </citation>
    <scope>NUCLEOTIDE SEQUENCE</scope>
    <source>
        <strain evidence="1">SBW25</strain>
    </source>
</reference>
<protein>
    <submittedName>
        <fullName evidence="1 2">Membrane protein</fullName>
    </submittedName>
</protein>
<accession>C3KBR1</accession>
<dbReference type="HOGENOM" id="CLU_2957161_0_0_6"/>
<gene>
    <name evidence="2" type="ordered locus">PFLU_3170</name>
</gene>
<dbReference type="EMBL" id="OV986001">
    <property type="protein sequence ID" value="CAI2797388.1"/>
    <property type="molecule type" value="Genomic_DNA"/>
</dbReference>
<reference evidence="2" key="1">
    <citation type="journal article" date="2009" name="Genome Biol.">
        <title>Genomic and genetic analyses of diversity and plant interactions of Pseudomonas fluorescens.</title>
        <authorList>
            <person name="Silby M.W."/>
            <person name="Cerdeno-Tarraga A.M."/>
            <person name="Vernikos G.S."/>
            <person name="Giddens S.R."/>
            <person name="Jackson R.W."/>
            <person name="Preston G.M."/>
            <person name="Zhang X.X."/>
            <person name="Moon C.D."/>
            <person name="Gehrig S.M."/>
            <person name="Godfrey S.A."/>
            <person name="Knight C.G."/>
            <person name="Malone J.G."/>
            <person name="Robinson Z."/>
            <person name="Spiers A.J."/>
            <person name="Harris S."/>
            <person name="Challis G.L."/>
            <person name="Yaxley A.M."/>
            <person name="Harris D."/>
            <person name="Seeger K."/>
            <person name="Murphy L."/>
            <person name="Rutter S."/>
            <person name="Squares R."/>
            <person name="Quail M.A."/>
            <person name="Saunders E."/>
            <person name="Mavromatis K."/>
            <person name="Brettin T.S."/>
            <person name="Bentley S.D."/>
            <person name="Hothersall J."/>
            <person name="Stephens E."/>
            <person name="Thomas C.M."/>
            <person name="Parkhill J."/>
            <person name="Levy S.B."/>
            <person name="Rainey P.B."/>
            <person name="Thomson N.R."/>
        </authorList>
    </citation>
    <scope>NUCLEOTIDE SEQUENCE [LARGE SCALE GENOMIC DNA]</scope>
    <source>
        <strain evidence="2">SBW25</strain>
    </source>
</reference>
<evidence type="ECO:0000313" key="1">
    <source>
        <dbReference type="EMBL" id="CAI2797388.1"/>
    </source>
</evidence>
<proteinExistence type="predicted"/>
<dbReference type="Proteomes" id="UP001152918">
    <property type="component" value="Chromosome"/>
</dbReference>